<reference evidence="2 3" key="1">
    <citation type="submission" date="2023-02" db="EMBL/GenBank/DDBJ databases">
        <title>LHISI_Scaffold_Assembly.</title>
        <authorList>
            <person name="Stuart O.P."/>
            <person name="Cleave R."/>
            <person name="Magrath M.J.L."/>
            <person name="Mikheyev A.S."/>
        </authorList>
    </citation>
    <scope>NUCLEOTIDE SEQUENCE [LARGE SCALE GENOMIC DNA]</scope>
    <source>
        <strain evidence="2">Daus_M_001</strain>
        <tissue evidence="2">Leg muscle</tissue>
    </source>
</reference>
<organism evidence="2 3">
    <name type="scientific">Dryococelus australis</name>
    <dbReference type="NCBI Taxonomy" id="614101"/>
    <lineage>
        <taxon>Eukaryota</taxon>
        <taxon>Metazoa</taxon>
        <taxon>Ecdysozoa</taxon>
        <taxon>Arthropoda</taxon>
        <taxon>Hexapoda</taxon>
        <taxon>Insecta</taxon>
        <taxon>Pterygota</taxon>
        <taxon>Neoptera</taxon>
        <taxon>Polyneoptera</taxon>
        <taxon>Phasmatodea</taxon>
        <taxon>Verophasmatodea</taxon>
        <taxon>Anareolatae</taxon>
        <taxon>Phasmatidae</taxon>
        <taxon>Eurycanthinae</taxon>
        <taxon>Dryococelus</taxon>
    </lineage>
</organism>
<evidence type="ECO:0000313" key="2">
    <source>
        <dbReference type="EMBL" id="KAJ8891091.1"/>
    </source>
</evidence>
<accession>A0ABQ9I375</accession>
<feature type="region of interest" description="Disordered" evidence="1">
    <location>
        <begin position="456"/>
        <end position="482"/>
    </location>
</feature>
<keyword evidence="3" id="KW-1185">Reference proteome</keyword>
<dbReference type="EMBL" id="JARBHB010000003">
    <property type="protein sequence ID" value="KAJ8891091.1"/>
    <property type="molecule type" value="Genomic_DNA"/>
</dbReference>
<dbReference type="Proteomes" id="UP001159363">
    <property type="component" value="Chromosome 3"/>
</dbReference>
<protein>
    <submittedName>
        <fullName evidence="2">Uncharacterized protein</fullName>
    </submittedName>
</protein>
<comment type="caution">
    <text evidence="2">The sequence shown here is derived from an EMBL/GenBank/DDBJ whole genome shotgun (WGS) entry which is preliminary data.</text>
</comment>
<proteinExistence type="predicted"/>
<name>A0ABQ9I375_9NEOP</name>
<gene>
    <name evidence="2" type="ORF">PR048_010601</name>
</gene>
<evidence type="ECO:0000313" key="3">
    <source>
        <dbReference type="Proteomes" id="UP001159363"/>
    </source>
</evidence>
<evidence type="ECO:0000256" key="1">
    <source>
        <dbReference type="SAM" id="MobiDB-lite"/>
    </source>
</evidence>
<sequence length="495" mass="54038">MRVAATPGVGCGHGLLLGGGGGSRKGEVRYKEVFAGEIEFGNWARGTLGSLVSLQGLQPPRADAHCCQQRFTATTPSACGTQTEAVSELAGFVDQVITRWMLSVDSERDERYAKLHLDGFISAWVHRHSPHKVSIAQRLWGEGAVAERLDCSLPTKANRIQLPPVYAADRRVFSGISRFPHPCIPALLHSRLISPSSTLKNLLSRAARISQLNSTTPGVHSRTCRKLRFTGVAAASVLRDDEEPRSYCETQITPDAMWSSSGMQGRGKREISEKTLRAAASSSRENAGVTPAGNEPGSHWCEANIYDLSYAVPIKRYREECTLALPAREHFMPSRLLGYIDIRGDERGARQSATGREEGRNCISVAMDSICCTVFLLPADPSGKHTHILVLKSLVYLDIGGIFRLSRTKASEQIARRVAGWAPGWSSLQRRAGRQAGRHMTAASALMRQAGAAAGRQAGDQYSKHKQNRASGGRQEVAAMESERMPARNCVWVPW</sequence>